<reference evidence="8 9" key="1">
    <citation type="submission" date="2020-04" db="EMBL/GenBank/DDBJ databases">
        <authorList>
            <person name="Zhang R."/>
            <person name="Schippers A."/>
        </authorList>
    </citation>
    <scope>NUCLEOTIDE SEQUENCE [LARGE SCALE GENOMIC DNA]</scope>
    <source>
        <strain evidence="8 9">DSM 109850</strain>
    </source>
</reference>
<dbReference type="GO" id="GO:0003729">
    <property type="term" value="F:mRNA binding"/>
    <property type="evidence" value="ECO:0007669"/>
    <property type="project" value="InterPro"/>
</dbReference>
<comment type="caution">
    <text evidence="8">The sequence shown here is derived from an EMBL/GenBank/DDBJ whole genome shotgun (WGS) entry which is preliminary data.</text>
</comment>
<dbReference type="GO" id="GO:0016787">
    <property type="term" value="F:hydrolase activity"/>
    <property type="evidence" value="ECO:0007669"/>
    <property type="project" value="UniProtKB-KW"/>
</dbReference>
<organism evidence="8 9">
    <name type="scientific">Sulfobacillus harzensis</name>
    <dbReference type="NCBI Taxonomy" id="2729629"/>
    <lineage>
        <taxon>Bacteria</taxon>
        <taxon>Bacillati</taxon>
        <taxon>Bacillota</taxon>
        <taxon>Clostridia</taxon>
        <taxon>Eubacteriales</taxon>
        <taxon>Clostridiales Family XVII. Incertae Sedis</taxon>
        <taxon>Sulfobacillus</taxon>
    </lineage>
</organism>
<dbReference type="RefSeq" id="WP_169096794.1">
    <property type="nucleotide sequence ID" value="NZ_JABBVZ010000007.1"/>
</dbReference>
<gene>
    <name evidence="8" type="ORF">HIJ39_03595</name>
</gene>
<evidence type="ECO:0000256" key="7">
    <source>
        <dbReference type="ARBA" id="ARBA00023016"/>
    </source>
</evidence>
<evidence type="ECO:0000313" key="8">
    <source>
        <dbReference type="EMBL" id="NMP21442.1"/>
    </source>
</evidence>
<proteinExistence type="inferred from homology"/>
<evidence type="ECO:0000313" key="9">
    <source>
        <dbReference type="Proteomes" id="UP000533476"/>
    </source>
</evidence>
<dbReference type="Gene3D" id="3.30.920.30">
    <property type="entry name" value="Hypothetical protein"/>
    <property type="match status" value="1"/>
</dbReference>
<name>A0A7Y0L1S7_9FIRM</name>
<accession>A0A7Y0L1S7</accession>
<comment type="similarity">
    <text evidence="1">Belongs to the HicA mRNA interferase family.</text>
</comment>
<evidence type="ECO:0000256" key="5">
    <source>
        <dbReference type="ARBA" id="ARBA00022801"/>
    </source>
</evidence>
<protein>
    <submittedName>
        <fullName evidence="8">Addiction module toxin, HicA family</fullName>
    </submittedName>
</protein>
<dbReference type="Pfam" id="PF07927">
    <property type="entry name" value="HicA_toxin"/>
    <property type="match status" value="1"/>
</dbReference>
<keyword evidence="2" id="KW-1277">Toxin-antitoxin system</keyword>
<dbReference type="InterPro" id="IPR038570">
    <property type="entry name" value="HicA_sf"/>
</dbReference>
<evidence type="ECO:0000256" key="3">
    <source>
        <dbReference type="ARBA" id="ARBA00022722"/>
    </source>
</evidence>
<dbReference type="SUPFAM" id="SSF54786">
    <property type="entry name" value="YcfA/nrd intein domain"/>
    <property type="match status" value="1"/>
</dbReference>
<evidence type="ECO:0000256" key="4">
    <source>
        <dbReference type="ARBA" id="ARBA00022759"/>
    </source>
</evidence>
<dbReference type="EMBL" id="JABBVZ010000007">
    <property type="protein sequence ID" value="NMP21442.1"/>
    <property type="molecule type" value="Genomic_DNA"/>
</dbReference>
<keyword evidence="4" id="KW-0255">Endonuclease</keyword>
<evidence type="ECO:0000256" key="2">
    <source>
        <dbReference type="ARBA" id="ARBA00022649"/>
    </source>
</evidence>
<dbReference type="GO" id="GO:0004519">
    <property type="term" value="F:endonuclease activity"/>
    <property type="evidence" value="ECO:0007669"/>
    <property type="project" value="UniProtKB-KW"/>
</dbReference>
<keyword evidence="5" id="KW-0378">Hydrolase</keyword>
<keyword evidence="7" id="KW-0346">Stress response</keyword>
<dbReference type="InterPro" id="IPR012933">
    <property type="entry name" value="HicA_mRNA_interferase"/>
</dbReference>
<sequence length="73" mass="7980">MSPRTPILSGQQVATALGRAGFVAVSQRGSHLKLRHPDGRTAIVPMHHELAQGTLHSILRQSHLTLQELQDLL</sequence>
<evidence type="ECO:0000256" key="1">
    <source>
        <dbReference type="ARBA" id="ARBA00006620"/>
    </source>
</evidence>
<evidence type="ECO:0000256" key="6">
    <source>
        <dbReference type="ARBA" id="ARBA00022884"/>
    </source>
</evidence>
<dbReference type="Proteomes" id="UP000533476">
    <property type="component" value="Unassembled WGS sequence"/>
</dbReference>
<keyword evidence="9" id="KW-1185">Reference proteome</keyword>
<keyword evidence="3" id="KW-0540">Nuclease</keyword>
<keyword evidence="6" id="KW-0694">RNA-binding</keyword>
<dbReference type="AlphaFoldDB" id="A0A7Y0L1S7"/>